<feature type="compositionally biased region" description="Acidic residues" evidence="1">
    <location>
        <begin position="156"/>
        <end position="171"/>
    </location>
</feature>
<evidence type="ECO:0000313" key="2">
    <source>
        <dbReference type="EMBL" id="ANS70895.1"/>
    </source>
</evidence>
<feature type="region of interest" description="Disordered" evidence="1">
    <location>
        <begin position="313"/>
        <end position="341"/>
    </location>
</feature>
<evidence type="ECO:0000256" key="1">
    <source>
        <dbReference type="SAM" id="MobiDB-lite"/>
    </source>
</evidence>
<organism evidence="2">
    <name type="scientific">Lymantria dispar multicapsid nuclear polyhedrosis virus</name>
    <name type="common">LdMNPV</name>
    <dbReference type="NCBI Taxonomy" id="10449"/>
    <lineage>
        <taxon>Viruses</taxon>
        <taxon>Viruses incertae sedis</taxon>
        <taxon>Naldaviricetes</taxon>
        <taxon>Lefavirales</taxon>
        <taxon>Baculoviridae</taxon>
        <taxon>Alphabaculovirus</taxon>
        <taxon>Alphabaculovirus lydisparis</taxon>
    </lineage>
</organism>
<reference evidence="2" key="1">
    <citation type="journal article" date="2016" name="J. Invertebr. Pathol.">
        <title>An alphabaculovirus isolated from dead Lymantria dispar larvae shows high genetic similarity to baculovirus previously isolated from Lymantria monacha - An example of adaptation to a new host.</title>
        <authorList>
            <person name="Rabalski L."/>
            <person name="Krejmer-Rabalska M."/>
            <person name="Skrzecz I."/>
            <person name="Wasag B."/>
            <person name="Szewczyk B."/>
        </authorList>
    </citation>
    <scope>NUCLEOTIDE SEQUENCE</scope>
    <source>
        <strain evidence="2">BNP</strain>
    </source>
</reference>
<proteinExistence type="predicted"/>
<feature type="region of interest" description="Disordered" evidence="1">
    <location>
        <begin position="151"/>
        <end position="182"/>
    </location>
</feature>
<organismHost>
    <name type="scientific">Lepidoptera</name>
    <name type="common">moths &amp; butterflies</name>
    <dbReference type="NCBI Taxonomy" id="7088"/>
</organismHost>
<dbReference type="EMBL" id="KU377538">
    <property type="protein sequence ID" value="ANS70895.1"/>
    <property type="molecule type" value="Genomic_DNA"/>
</dbReference>
<sequence length="555" mass="63091">MVSNKLLFFSDKYVSDSEYVSDSNDDVDTVIYDLDEQCVKRMPLVKAARIYDLDEQFVRRIADQVDKTKGPADVAAAADVKPEAADVKPEAADVKPTRKRPAVDAIDGKVTDCSNPKKKCDDDSKLLLRQQLKQALEELIKLKSCLLEQQNADQQNADEDADDYNNDDDSDGSIMSSSAVSAAEEIIRRHELDRQQKKQDAIADAARWADYADAFRDVCNPDHPDNEISAVEEIIRRQELDLQPKKQDHADAFRDVCNPDHPDNEISAVEEIIRRQELDLQPKKQDHADAFRDVCNPDHPDNEISAVEEIIQQQEQQKEQELHCQQKQGNNDDDDDSDDDIPLAQYKQRQQVQQEAAAVAAAVAESDSAESIDFSIFCFDKLLSDDADEDNSSVRPDIFKIMSQAGDQKLKYMALGDDAPKKPKDRSALGSTNSYIFNHKVSDTFNIIKELYDVKKPTTLPVNVDDEKNLYCILEDITTPIEDISEIVKNIMRDRMVKLYDAPTTCNADLKFIVMQKLFNIYKISKEIIELQRVMGSSCQMFEPKQDWYFVKPKF</sequence>
<protein>
    <submittedName>
        <fullName evidence="2">Uncharacterized protein</fullName>
    </submittedName>
</protein>
<accession>A0A1B1MQY1</accession>
<feature type="compositionally biased region" description="Acidic residues" evidence="1">
    <location>
        <begin position="331"/>
        <end position="341"/>
    </location>
</feature>
<name>A0A1B1MQY1_NPVLD</name>
<feature type="compositionally biased region" description="Low complexity" evidence="1">
    <location>
        <begin position="172"/>
        <end position="182"/>
    </location>
</feature>